<gene>
    <name evidence="1" type="ORF">BC6307_00890</name>
</gene>
<dbReference type="KEGG" id="bcoh:BC6307_00890"/>
<evidence type="ECO:0000313" key="1">
    <source>
        <dbReference type="EMBL" id="AST89934.1"/>
    </source>
</evidence>
<organism evidence="1 2">
    <name type="scientific">Sutcliffiella cohnii</name>
    <dbReference type="NCBI Taxonomy" id="33932"/>
    <lineage>
        <taxon>Bacteria</taxon>
        <taxon>Bacillati</taxon>
        <taxon>Bacillota</taxon>
        <taxon>Bacilli</taxon>
        <taxon>Bacillales</taxon>
        <taxon>Bacillaceae</taxon>
        <taxon>Sutcliffiella</taxon>
    </lineage>
</organism>
<name>A0A223KKP4_9BACI</name>
<dbReference type="AlphaFoldDB" id="A0A223KKP4"/>
<dbReference type="EMBL" id="CP018866">
    <property type="protein sequence ID" value="AST89934.1"/>
    <property type="molecule type" value="Genomic_DNA"/>
</dbReference>
<dbReference type="RefSeq" id="WP_066418791.1">
    <property type="nucleotide sequence ID" value="NZ_CP018866.1"/>
</dbReference>
<keyword evidence="2" id="KW-1185">Reference proteome</keyword>
<dbReference type="Proteomes" id="UP000215224">
    <property type="component" value="Chromosome"/>
</dbReference>
<proteinExistence type="predicted"/>
<accession>A0A223KKP4</accession>
<evidence type="ECO:0000313" key="2">
    <source>
        <dbReference type="Proteomes" id="UP000215224"/>
    </source>
</evidence>
<reference evidence="1 2" key="1">
    <citation type="submission" date="2016-12" db="EMBL/GenBank/DDBJ databases">
        <title>The whole genome sequencing and assembly of Bacillus cohnii DSM 6307T strain.</title>
        <authorList>
            <person name="Lee Y.-J."/>
            <person name="Yi H."/>
            <person name="Bahn Y.-S."/>
            <person name="Kim J.F."/>
            <person name="Lee D.-W."/>
        </authorList>
    </citation>
    <scope>NUCLEOTIDE SEQUENCE [LARGE SCALE GENOMIC DNA]</scope>
    <source>
        <strain evidence="1 2">DSM 6307</strain>
    </source>
</reference>
<sequence>MSNVASEDFKPFHSMEVKPVCKFDHWQYFLPKDFIVHAAPYLNANNIIELWDVVVCTYEEVNLNKSLDDEQVIKAIVESLRITIERELQQKIHKTFKGYFAAVLINELRDLKSYKIY</sequence>
<protein>
    <submittedName>
        <fullName evidence="1">Uncharacterized protein</fullName>
    </submittedName>
</protein>